<gene>
    <name evidence="2" type="ORF">TVAG_063900</name>
</gene>
<evidence type="ECO:0000313" key="3">
    <source>
        <dbReference type="Proteomes" id="UP000001542"/>
    </source>
</evidence>
<protein>
    <submittedName>
        <fullName evidence="2">Uncharacterized protein</fullName>
    </submittedName>
</protein>
<dbReference type="RefSeq" id="XP_001309017.1">
    <property type="nucleotide sequence ID" value="XM_001309016.1"/>
</dbReference>
<evidence type="ECO:0000313" key="2">
    <source>
        <dbReference type="EMBL" id="EAX96087.1"/>
    </source>
</evidence>
<dbReference type="VEuPathDB" id="TrichDB:TVAG_063900"/>
<sequence>MKASGIFSKSLEKILTSLCKPFGKYADLLRSNSKQIPASSASNLIPYGTSEYLTAVNEYVLLGKGSPDDAIDAVLELFPFSNKCPLYAILEAPISSNPKDPIYVKEFTQLMAAAYVADTVAQLLTFTKSYKGAALLSNILTFTTYSIQSPKPFEELLHGFLIKIIKQYSVILGILSIESYQQCISAFQTAMKVKKNDTVVIFTLFQYLRPGKKINDLIGYYVSLDSHYKFREFWKALRHVVHQIENDCPLTNTNQKALAEMVKSAMKKTNKPYATEISILLDIKTKGSADKVENLISSVKEIFDDPKLGWRTKLYCLLYSLQDGHIHEATTFWQFGENNGFYSLESETARIWQPTADPKKLSKFFEKYIPEFINVEQVYPIITQILLNLCARSLHTICDIIPTYINSIGKDSHVIPALLPVLSTFNQMLNQNENFQEAIKSAEDSKQRLRETLSVIKNPLLNLLSQSIPDQSNTAYPLRSLSIYECPPTLIPDFHPKSATDTDKMIYLLGKSEEKIQKFYKQIFPLSKPREKLKIQSNIGHSSSDQEKVIIHLICLLTQIATPSDLTSNPMSLLDHLIKCSIGSSAIISYFATYAIQFLFITNAASRNGAHEILIKYLKTMVYKPCSFTLLALLHQFLSLPFTPSFQNKQWTQWWLNNIQAMLLMQLTTPYIENRHLVYLIWTRFQEICEQNNNDITIYSEILTYQDTIASRLQTILGRKDFPVVQFEDMCTCCCAQLAALYFSEVMIIAAQEKYKSIIEVIIEANPLSELQMVNDDNKVHRFNYSILLSIFFRLQLLTSERINVLHDSYLYLKRGTYITEYRGLVPLSAESVSTPWKSDFLRKNTQELITLRSTGKSEWSQAFLQSFISNASPAAVAQMMQLMVAFMQMPVMQPDKKTTSYAVPLTIFDCLLSIAHSPDFQTILLAGRSAFQASNSALSLMTTIVTKDQIPQISTNPEIKELVSRFLKLAAALCRAMRPEKTTVHAISLRIPKLLNLSHEWSYNERIIVYDYIESIKTRVSDTTLQETCRETMSLLAGTPNLFISEEKFTENNREWIFVNSPDEDLVMALRLNPAIYDRFVRGALSSGSKTNRYATALFALYVDEIDKDPYAPSPNNDINIEIDQEQNTRAYNDQGRLTVLALLKLTSFDYKERLLSYRVLQRLLPIYSAMAQPDNMESIALLNTHLLENTAVYVSRSGILKPDGLSQICEKIFSKLPFLVNPVSDVLLEQIEHTKESYDMISLLTIFDQIAKHIKLQECGLNFLKRILNIHKQLDSSLVPMYCDIFVSFGMLIPENRTYLADTLFSFTNKTRNNAACEILVHLNLSQPVDYIYRTIQPLNFQSWFFNTIIYSADESSDDKDNENSNSNPVKSNPTNHVRLSLRILEELILIDISHVMTVIHSLIHYCLMYIDKPDNPDFDIISNIMEQISLKFIKNPEDGYNKNTKVSYNSGSSKFTDIRQLVSNLYSAIKQFLPPVASSWQRVALNWASACGDLELASKSVVILTELAGSDDPHVSIFMRSLVTVLKAKISPEMFQSVSNYSSKVLDYFYKVVCTNLRGKDGYPLQSSFYIAQFATPFIYNWQRDPISATSSIRILTEFARTPSFFGSQFDLRENLSGLCHLFNLPMATIQTFQFLSTYISIIPQSEHKLRMETLLNILPIIYGSFCAYHCFEPYSSGIPDDLINLALDAGQVLSNSFQGTNIAYIFNEYFSDPDNSSPEEFLEAISLEINHGDIDILEKVVPNWTVMAGSDNESIYTAIFAMSQSILVTAEENMRSKLVSTFEHLVLRALDKGTLRAMDFLFVVAKYNPGYNGDNSQNTLPVMKPHSKNIAEALSPILQILPANQRFSGTVNLNHSSVFLPMVLEGDLITMNLLNDSNKSRFLPYQDQIDHHNEIIKSKDSRQIAKPTLNDAQTLFLHTKIRIDGTEISKDDVKVEKTLPPEFFMVYDHEIPRFFERIDS</sequence>
<dbReference type="Proteomes" id="UP000001542">
    <property type="component" value="Unassembled WGS sequence"/>
</dbReference>
<dbReference type="VEuPathDB" id="TrichDB:TVAGG3_0310200"/>
<keyword evidence="3" id="KW-1185">Reference proteome</keyword>
<dbReference type="KEGG" id="tva:4753853"/>
<proteinExistence type="predicted"/>
<name>A2FG91_TRIV3</name>
<feature type="coiled-coil region" evidence="1">
    <location>
        <begin position="425"/>
        <end position="452"/>
    </location>
</feature>
<reference evidence="2" key="1">
    <citation type="submission" date="2006-10" db="EMBL/GenBank/DDBJ databases">
        <authorList>
            <person name="Amadeo P."/>
            <person name="Zhao Q."/>
            <person name="Wortman J."/>
            <person name="Fraser-Liggett C."/>
            <person name="Carlton J."/>
        </authorList>
    </citation>
    <scope>NUCLEOTIDE SEQUENCE</scope>
    <source>
        <strain evidence="2">G3</strain>
    </source>
</reference>
<dbReference type="OrthoDB" id="10690739at2759"/>
<organism evidence="2 3">
    <name type="scientific">Trichomonas vaginalis (strain ATCC PRA-98 / G3)</name>
    <dbReference type="NCBI Taxonomy" id="412133"/>
    <lineage>
        <taxon>Eukaryota</taxon>
        <taxon>Metamonada</taxon>
        <taxon>Parabasalia</taxon>
        <taxon>Trichomonadida</taxon>
        <taxon>Trichomonadidae</taxon>
        <taxon>Trichomonas</taxon>
    </lineage>
</organism>
<reference evidence="2" key="2">
    <citation type="journal article" date="2007" name="Science">
        <title>Draft genome sequence of the sexually transmitted pathogen Trichomonas vaginalis.</title>
        <authorList>
            <person name="Carlton J.M."/>
            <person name="Hirt R.P."/>
            <person name="Silva J.C."/>
            <person name="Delcher A.L."/>
            <person name="Schatz M."/>
            <person name="Zhao Q."/>
            <person name="Wortman J.R."/>
            <person name="Bidwell S.L."/>
            <person name="Alsmark U.C.M."/>
            <person name="Besteiro S."/>
            <person name="Sicheritz-Ponten T."/>
            <person name="Noel C.J."/>
            <person name="Dacks J.B."/>
            <person name="Foster P.G."/>
            <person name="Simillion C."/>
            <person name="Van de Peer Y."/>
            <person name="Miranda-Saavedra D."/>
            <person name="Barton G.J."/>
            <person name="Westrop G.D."/>
            <person name="Mueller S."/>
            <person name="Dessi D."/>
            <person name="Fiori P.L."/>
            <person name="Ren Q."/>
            <person name="Paulsen I."/>
            <person name="Zhang H."/>
            <person name="Bastida-Corcuera F.D."/>
            <person name="Simoes-Barbosa A."/>
            <person name="Brown M.T."/>
            <person name="Hayes R.D."/>
            <person name="Mukherjee M."/>
            <person name="Okumura C.Y."/>
            <person name="Schneider R."/>
            <person name="Smith A.J."/>
            <person name="Vanacova S."/>
            <person name="Villalvazo M."/>
            <person name="Haas B.J."/>
            <person name="Pertea M."/>
            <person name="Feldblyum T.V."/>
            <person name="Utterback T.R."/>
            <person name="Shu C.L."/>
            <person name="Osoegawa K."/>
            <person name="de Jong P.J."/>
            <person name="Hrdy I."/>
            <person name="Horvathova L."/>
            <person name="Zubacova Z."/>
            <person name="Dolezal P."/>
            <person name="Malik S.B."/>
            <person name="Logsdon J.M. Jr."/>
            <person name="Henze K."/>
            <person name="Gupta A."/>
            <person name="Wang C.C."/>
            <person name="Dunne R.L."/>
            <person name="Upcroft J.A."/>
            <person name="Upcroft P."/>
            <person name="White O."/>
            <person name="Salzberg S.L."/>
            <person name="Tang P."/>
            <person name="Chiu C.-H."/>
            <person name="Lee Y.-S."/>
            <person name="Embley T.M."/>
            <person name="Coombs G.H."/>
            <person name="Mottram J.C."/>
            <person name="Tachezy J."/>
            <person name="Fraser-Liggett C.M."/>
            <person name="Johnson P.J."/>
        </authorList>
    </citation>
    <scope>NUCLEOTIDE SEQUENCE [LARGE SCALE GENOMIC DNA]</scope>
    <source>
        <strain evidence="2">G3</strain>
    </source>
</reference>
<evidence type="ECO:0000256" key="1">
    <source>
        <dbReference type="SAM" id="Coils"/>
    </source>
</evidence>
<keyword evidence="1" id="KW-0175">Coiled coil</keyword>
<dbReference type="InParanoid" id="A2FG91"/>
<dbReference type="EMBL" id="DS113775">
    <property type="protein sequence ID" value="EAX96087.1"/>
    <property type="molecule type" value="Genomic_DNA"/>
</dbReference>
<accession>A2FG91</accession>